<dbReference type="PANTHER" id="PTHR13194:SF18">
    <property type="entry name" value="COMPLEX I INTERMEDIATE-ASSOCIATED PROTEIN 30, MITOCHONDRIAL"/>
    <property type="match status" value="1"/>
</dbReference>
<evidence type="ECO:0000259" key="6">
    <source>
        <dbReference type="Pfam" id="PF08547"/>
    </source>
</evidence>
<gene>
    <name evidence="7" type="ORF">TWF106_007244</name>
</gene>
<dbReference type="InterPro" id="IPR039131">
    <property type="entry name" value="NDUFAF1"/>
</dbReference>
<keyword evidence="3" id="KW-0496">Mitochondrion</keyword>
<evidence type="ECO:0000256" key="4">
    <source>
        <dbReference type="ARBA" id="ARBA00023186"/>
    </source>
</evidence>
<dbReference type="InterPro" id="IPR013857">
    <property type="entry name" value="NADH-UbQ_OxRdtase-assoc_prot30"/>
</dbReference>
<evidence type="ECO:0000313" key="8">
    <source>
        <dbReference type="Proteomes" id="UP000472727"/>
    </source>
</evidence>
<feature type="domain" description="NADH:ubiquinone oxidoreductase intermediate-associated protein 30" evidence="6">
    <location>
        <begin position="105"/>
        <end position="305"/>
    </location>
</feature>
<feature type="chain" id="PRO_5028817372" description="NADH:ubiquinone oxidoreductase intermediate-associated protein 30 domain-containing protein" evidence="5">
    <location>
        <begin position="16"/>
        <end position="344"/>
    </location>
</feature>
<accession>A0A7C8QM70</accession>
<dbReference type="AlphaFoldDB" id="A0A7C8QM70"/>
<dbReference type="Proteomes" id="UP000472727">
    <property type="component" value="Unassembled WGS sequence"/>
</dbReference>
<evidence type="ECO:0000256" key="2">
    <source>
        <dbReference type="ARBA" id="ARBA00007884"/>
    </source>
</evidence>
<dbReference type="GO" id="GO:0051082">
    <property type="term" value="F:unfolded protein binding"/>
    <property type="evidence" value="ECO:0007669"/>
    <property type="project" value="TreeGrafter"/>
</dbReference>
<name>A0A7C8QM70_ORBOL</name>
<dbReference type="InterPro" id="IPR008979">
    <property type="entry name" value="Galactose-bd-like_sf"/>
</dbReference>
<sequence length="344" mass="39413">MIVIMNVLHVGSILAGICRVASEVQFLWNIEQHQLKLSPDSTSTSTSREKSIAAVTMFYRTLPRLQQFSKNAGIMRRSLEYMKFETKKILSGGYLNPDFEDLYFFNAEDHLTRERIDVMSDAIDGGYSKADFAIVSEEKFVSAIPEKPISMSNPDYEEYKPKIPTVYGIFHGDISKQLPNQKHRPDVEVSGFAAFRTMHLPKTLFGARTYDLGFYEYIALRVKSDGRTYMVNMQADTYEERDLYQHRLFTRKPGEWETVVLKNGAFVKTMYGGILLEQPGMLVEKIRTIGLSVTDRVEGPFKIAIHAIWATNTPPPDSVDATVVDGKEEYLDWEHNKHRGDRVW</sequence>
<feature type="signal peptide" evidence="5">
    <location>
        <begin position="1"/>
        <end position="15"/>
    </location>
</feature>
<dbReference type="GO" id="GO:0010257">
    <property type="term" value="P:NADH dehydrogenase complex assembly"/>
    <property type="evidence" value="ECO:0007669"/>
    <property type="project" value="TreeGrafter"/>
</dbReference>
<evidence type="ECO:0000256" key="1">
    <source>
        <dbReference type="ARBA" id="ARBA00004173"/>
    </source>
</evidence>
<organism evidence="7 8">
    <name type="scientific">Orbilia oligospora</name>
    <name type="common">Nematode-trapping fungus</name>
    <name type="synonym">Arthrobotrys oligospora</name>
    <dbReference type="NCBI Taxonomy" id="2813651"/>
    <lineage>
        <taxon>Eukaryota</taxon>
        <taxon>Fungi</taxon>
        <taxon>Dikarya</taxon>
        <taxon>Ascomycota</taxon>
        <taxon>Pezizomycotina</taxon>
        <taxon>Orbiliomycetes</taxon>
        <taxon>Orbiliales</taxon>
        <taxon>Orbiliaceae</taxon>
        <taxon>Orbilia</taxon>
    </lineage>
</organism>
<comment type="subcellular location">
    <subcellularLocation>
        <location evidence="1">Mitochondrion</location>
    </subcellularLocation>
</comment>
<evidence type="ECO:0000256" key="3">
    <source>
        <dbReference type="ARBA" id="ARBA00023128"/>
    </source>
</evidence>
<dbReference type="PANTHER" id="PTHR13194">
    <property type="entry name" value="COMPLEX I INTERMEDIATE-ASSOCIATED PROTEIN 30"/>
    <property type="match status" value="1"/>
</dbReference>
<keyword evidence="4" id="KW-0143">Chaperone</keyword>
<evidence type="ECO:0000313" key="7">
    <source>
        <dbReference type="EMBL" id="KAF3219138.1"/>
    </source>
</evidence>
<dbReference type="GO" id="GO:0005739">
    <property type="term" value="C:mitochondrion"/>
    <property type="evidence" value="ECO:0007669"/>
    <property type="project" value="UniProtKB-SubCell"/>
</dbReference>
<dbReference type="SUPFAM" id="SSF49785">
    <property type="entry name" value="Galactose-binding domain-like"/>
    <property type="match status" value="1"/>
</dbReference>
<protein>
    <recommendedName>
        <fullName evidence="6">NADH:ubiquinone oxidoreductase intermediate-associated protein 30 domain-containing protein</fullName>
    </recommendedName>
</protein>
<evidence type="ECO:0000256" key="5">
    <source>
        <dbReference type="SAM" id="SignalP"/>
    </source>
</evidence>
<dbReference type="GO" id="GO:0006120">
    <property type="term" value="P:mitochondrial electron transport, NADH to ubiquinone"/>
    <property type="evidence" value="ECO:0007669"/>
    <property type="project" value="TreeGrafter"/>
</dbReference>
<comment type="similarity">
    <text evidence="2">Belongs to the CIA30 family.</text>
</comment>
<reference evidence="7 8" key="1">
    <citation type="submission" date="2019-06" db="EMBL/GenBank/DDBJ databases">
        <authorList>
            <person name="Palmer J.M."/>
        </authorList>
    </citation>
    <scope>NUCLEOTIDE SEQUENCE [LARGE SCALE GENOMIC DNA]</scope>
    <source>
        <strain evidence="7 8">TWF106</strain>
    </source>
</reference>
<comment type="caution">
    <text evidence="7">The sequence shown here is derived from an EMBL/GenBank/DDBJ whole genome shotgun (WGS) entry which is preliminary data.</text>
</comment>
<dbReference type="Pfam" id="PF08547">
    <property type="entry name" value="CIA30"/>
    <property type="match status" value="1"/>
</dbReference>
<keyword evidence="5" id="KW-0732">Signal</keyword>
<dbReference type="EMBL" id="WIWS01000038">
    <property type="protein sequence ID" value="KAF3219138.1"/>
    <property type="molecule type" value="Genomic_DNA"/>
</dbReference>
<proteinExistence type="inferred from homology"/>